<proteinExistence type="predicted"/>
<evidence type="ECO:0008006" key="3">
    <source>
        <dbReference type="Google" id="ProtNLM"/>
    </source>
</evidence>
<reference evidence="1 2" key="1">
    <citation type="submission" date="2021-07" db="EMBL/GenBank/DDBJ databases">
        <title>The Aristolochia fimbriata genome: insights into angiosperm evolution, floral development and chemical biosynthesis.</title>
        <authorList>
            <person name="Jiao Y."/>
        </authorList>
    </citation>
    <scope>NUCLEOTIDE SEQUENCE [LARGE SCALE GENOMIC DNA]</scope>
    <source>
        <strain evidence="1">IBCAS-2021</strain>
        <tissue evidence="1">Leaf</tissue>
    </source>
</reference>
<protein>
    <recommendedName>
        <fullName evidence="3">DUF761 domain-containing protein</fullName>
    </recommendedName>
</protein>
<sequence length="195" mass="22251">MKTKASTFLKQIVSVVTSLIKAKSMAVKNKTNAMRARLIILGLLKNKKVLLPSISHKIHALLGHDKGVVGKEKVDEEYGNDDQRKALIVYDAKPNAAPSGGYCTELALLDYGDDEDEDDKYPDLTHSLFDELEFDNGTESVIDLVKSCREDASDFRLEDEIDHVADVFIRRFHKRMRMQKLESFKRYKEMLDRSL</sequence>
<comment type="caution">
    <text evidence="1">The sequence shown here is derived from an EMBL/GenBank/DDBJ whole genome shotgun (WGS) entry which is preliminary data.</text>
</comment>
<dbReference type="Proteomes" id="UP000825729">
    <property type="component" value="Unassembled WGS sequence"/>
</dbReference>
<name>A0AAV7EG20_ARIFI</name>
<dbReference type="EMBL" id="JAINDJ010000005">
    <property type="protein sequence ID" value="KAG9447336.1"/>
    <property type="molecule type" value="Genomic_DNA"/>
</dbReference>
<dbReference type="InterPro" id="IPR008480">
    <property type="entry name" value="DUF761_pln"/>
</dbReference>
<evidence type="ECO:0000313" key="1">
    <source>
        <dbReference type="EMBL" id="KAG9447336.1"/>
    </source>
</evidence>
<keyword evidence="2" id="KW-1185">Reference proteome</keyword>
<accession>A0AAV7EG20</accession>
<dbReference type="AlphaFoldDB" id="A0AAV7EG20"/>
<gene>
    <name evidence="1" type="ORF">H6P81_013464</name>
</gene>
<dbReference type="PANTHER" id="PTHR33450:SF12">
    <property type="entry name" value="COTTON FIBER PROTEIN"/>
    <property type="match status" value="1"/>
</dbReference>
<organism evidence="1 2">
    <name type="scientific">Aristolochia fimbriata</name>
    <name type="common">White veined hardy Dutchman's pipe vine</name>
    <dbReference type="NCBI Taxonomy" id="158543"/>
    <lineage>
        <taxon>Eukaryota</taxon>
        <taxon>Viridiplantae</taxon>
        <taxon>Streptophyta</taxon>
        <taxon>Embryophyta</taxon>
        <taxon>Tracheophyta</taxon>
        <taxon>Spermatophyta</taxon>
        <taxon>Magnoliopsida</taxon>
        <taxon>Magnoliidae</taxon>
        <taxon>Piperales</taxon>
        <taxon>Aristolochiaceae</taxon>
        <taxon>Aristolochia</taxon>
    </lineage>
</organism>
<evidence type="ECO:0000313" key="2">
    <source>
        <dbReference type="Proteomes" id="UP000825729"/>
    </source>
</evidence>
<dbReference type="Pfam" id="PF05553">
    <property type="entry name" value="DUF761"/>
    <property type="match status" value="1"/>
</dbReference>
<dbReference type="PANTHER" id="PTHR33450">
    <property type="entry name" value="EMB|CAB67623.1-RELATED"/>
    <property type="match status" value="1"/>
</dbReference>